<evidence type="ECO:0000256" key="7">
    <source>
        <dbReference type="RuleBase" id="RU365072"/>
    </source>
</evidence>
<comment type="similarity">
    <text evidence="7">Belongs to the nucleoporin Nup84/Nup107 family.</text>
</comment>
<evidence type="ECO:0000256" key="4">
    <source>
        <dbReference type="ARBA" id="ARBA00023010"/>
    </source>
</evidence>
<dbReference type="PANTHER" id="PTHR13003:SF2">
    <property type="entry name" value="NUCLEAR PORE COMPLEX PROTEIN NUP107"/>
    <property type="match status" value="1"/>
</dbReference>
<dbReference type="AlphaFoldDB" id="A0A8K1FI13"/>
<dbReference type="Gene3D" id="1.20.190.50">
    <property type="match status" value="1"/>
</dbReference>
<evidence type="ECO:0000256" key="5">
    <source>
        <dbReference type="ARBA" id="ARBA00023132"/>
    </source>
</evidence>
<gene>
    <name evidence="11" type="ORF">Poli38472_002257</name>
</gene>
<feature type="coiled-coil region" evidence="8">
    <location>
        <begin position="305"/>
        <end position="345"/>
    </location>
</feature>
<dbReference type="GO" id="GO:0017056">
    <property type="term" value="F:structural constituent of nuclear pore"/>
    <property type="evidence" value="ECO:0007669"/>
    <property type="project" value="UniProtKB-UniRule"/>
</dbReference>
<dbReference type="Gene3D" id="1.10.3450.20">
    <property type="match status" value="1"/>
</dbReference>
<dbReference type="GO" id="GO:0031965">
    <property type="term" value="C:nuclear membrane"/>
    <property type="evidence" value="ECO:0007669"/>
    <property type="project" value="UniProtKB-SubCell"/>
</dbReference>
<evidence type="ECO:0000256" key="8">
    <source>
        <dbReference type="SAM" id="Coils"/>
    </source>
</evidence>
<reference evidence="11" key="1">
    <citation type="submission" date="2019-03" db="EMBL/GenBank/DDBJ databases">
        <title>Long read genome sequence of the mycoparasitic Pythium oligandrum ATCC 38472 isolated from sugarbeet rhizosphere.</title>
        <authorList>
            <person name="Gaulin E."/>
        </authorList>
    </citation>
    <scope>NUCLEOTIDE SEQUENCE</scope>
    <source>
        <strain evidence="11">ATCC 38472_TT</strain>
    </source>
</reference>
<dbReference type="Proteomes" id="UP000794436">
    <property type="component" value="Unassembled WGS sequence"/>
</dbReference>
<name>A0A8K1FI13_PYTOL</name>
<keyword evidence="4 7" id="KW-0811">Translocation</keyword>
<keyword evidence="5 7" id="KW-0906">Nuclear pore complex</keyword>
<keyword evidence="1 7" id="KW-0813">Transport</keyword>
<keyword evidence="7" id="KW-0472">Membrane</keyword>
<dbReference type="GO" id="GO:0031080">
    <property type="term" value="C:nuclear pore outer ring"/>
    <property type="evidence" value="ECO:0007669"/>
    <property type="project" value="TreeGrafter"/>
</dbReference>
<evidence type="ECO:0000259" key="10">
    <source>
        <dbReference type="PROSITE" id="PS50053"/>
    </source>
</evidence>
<dbReference type="GO" id="GO:0006406">
    <property type="term" value="P:mRNA export from nucleus"/>
    <property type="evidence" value="ECO:0007669"/>
    <property type="project" value="TreeGrafter"/>
</dbReference>
<comment type="caution">
    <text evidence="11">The sequence shown here is derived from an EMBL/GenBank/DDBJ whole genome shotgun (WGS) entry which is preliminary data.</text>
</comment>
<keyword evidence="8" id="KW-0175">Coiled coil</keyword>
<dbReference type="GO" id="GO:0006606">
    <property type="term" value="P:protein import into nucleus"/>
    <property type="evidence" value="ECO:0007669"/>
    <property type="project" value="TreeGrafter"/>
</dbReference>
<evidence type="ECO:0000256" key="1">
    <source>
        <dbReference type="ARBA" id="ARBA00022448"/>
    </source>
</evidence>
<dbReference type="GO" id="GO:0000973">
    <property type="term" value="P:post-transcriptional tethering of RNA polymerase II gene DNA at nuclear periphery"/>
    <property type="evidence" value="ECO:0007669"/>
    <property type="project" value="TreeGrafter"/>
</dbReference>
<evidence type="ECO:0000256" key="9">
    <source>
        <dbReference type="SAM" id="MobiDB-lite"/>
    </source>
</evidence>
<accession>A0A8K1FI13</accession>
<feature type="domain" description="Ubiquitin-like" evidence="10">
    <location>
        <begin position="135"/>
        <end position="189"/>
    </location>
</feature>
<dbReference type="OrthoDB" id="3098at2759"/>
<evidence type="ECO:0000313" key="11">
    <source>
        <dbReference type="EMBL" id="TMW63316.1"/>
    </source>
</evidence>
<dbReference type="SUPFAM" id="SSF54236">
    <property type="entry name" value="Ubiquitin-like"/>
    <property type="match status" value="1"/>
</dbReference>
<keyword evidence="3" id="KW-0653">Protein transport</keyword>
<dbReference type="InterPro" id="IPR007252">
    <property type="entry name" value="Nup84/Nup107"/>
</dbReference>
<comment type="subcellular location">
    <subcellularLocation>
        <location evidence="7">Nucleus</location>
        <location evidence="7">Nuclear pore complex</location>
    </subcellularLocation>
    <subcellularLocation>
        <location evidence="7">Nucleus membrane</location>
    </subcellularLocation>
</comment>
<keyword evidence="2" id="KW-0509">mRNA transport</keyword>
<dbReference type="PROSITE" id="PS50053">
    <property type="entry name" value="UBIQUITIN_2"/>
    <property type="match status" value="1"/>
</dbReference>
<dbReference type="InterPro" id="IPR000626">
    <property type="entry name" value="Ubiquitin-like_dom"/>
</dbReference>
<proteinExistence type="inferred from homology"/>
<dbReference type="EMBL" id="SPLM01000072">
    <property type="protein sequence ID" value="TMW63316.1"/>
    <property type="molecule type" value="Genomic_DNA"/>
</dbReference>
<feature type="region of interest" description="Disordered" evidence="9">
    <location>
        <begin position="51"/>
        <end position="99"/>
    </location>
</feature>
<dbReference type="CDD" id="cd17039">
    <property type="entry name" value="Ubl_ubiquitin_like"/>
    <property type="match status" value="1"/>
</dbReference>
<evidence type="ECO:0000313" key="12">
    <source>
        <dbReference type="Proteomes" id="UP000794436"/>
    </source>
</evidence>
<evidence type="ECO:0000256" key="2">
    <source>
        <dbReference type="ARBA" id="ARBA00022816"/>
    </source>
</evidence>
<sequence length="1099" mass="124097">MARNSGRRSDNVQRLIDNADQSLSLLASLDDWAGAEASAAPVPPRLNVRVAGSTHGLVPPFSPTSSNDENPPPMSSESFDFTSPPASPGRPQRSQRTEDSLGVVDLAVEAGLLHVKGVFPDHSVEYVDIEPRFTTIGDLKRMLCTKRGTVKDLGFATSEARVMFNGQLVEDDWLVVDCGLGIDGTIYVVKGVPTATFLGGNLQTRWGTTPADPRLPVATIASSYAQTAPPRQFLQRSAEADADASMLVDFNTSLALSAPARGAEYTQKVRPEEANFAEMVSDFYEHFSNVRDTDAYGERLLRGYIEVLQSRLEALETAVESLGRHSTATLQRQRLLDQIKELRDERNTWRLWFELRCICHEKKESDALMDTSEQDPDELHFNMVEDDAVRLLEARNEKYKIQKAVKTWLEHMAMERTVDVSEKRNLAKNGSRTLKLMKKGLINTNGILMDPDAPLRGGDRHIVEDDAEDEAELLKGVWSYVRAGNLPEAVDLCIRLGDPWRASSLSGGAHIGASEVDDDRLLERWGNPMRALWKTTCWKFSEQKNLSLSKRNSLLARQYEEIIYAALSGNATVLTQSSICASWEDHCWAYLQAMTEQQIDEVLHKLLKVKLQSTQLIVGNNAHYLRVYQALLEKTKYLKRYQASLDTLFEDLQNSTTDSVRKQANEPHRLIQAKLVTARVKHIVSHILDALIFDAGDESYDWDLRLGEQTRADDLTPTFLRFAAHFVLFAEFTGEHFDEQASHMILKAYIRHLVKHGQLKLVPVYASKLPESAAKDIYVQILVSVEDRLQRELCLKRILQYSDMEVLTAVIAATVQRLRVEYLRHNQEQKSTESTTNLDRKCMRTIQFLCFYPEHRSEALRRANLMARQFVTEGKFAAVKELFIEHIPEDSIGVINLHRTIQILDGDAIDRAVREYLSWKAYIRAGNHYDLWRSCSSDKHTFSVYSEEKEYLTELMYHVSRSTSAVIDTLHFENGWLLGCSEEPEEDAAIRQLCLPLLVKHLHFIQLESAKLVLRLKHFPVEPKTQLARPLLEKSLQVVDVVADEHYAIADALTPEQCADLLNALRESAIALMHLDATAPLTSSSAPAPSSPVHEEEIE</sequence>
<dbReference type="PANTHER" id="PTHR13003">
    <property type="entry name" value="NUP107-RELATED"/>
    <property type="match status" value="1"/>
</dbReference>
<dbReference type="Pfam" id="PF04121">
    <property type="entry name" value="Nup84_Nup100"/>
    <property type="match status" value="1"/>
</dbReference>
<organism evidence="11 12">
    <name type="scientific">Pythium oligandrum</name>
    <name type="common">Mycoparasitic fungus</name>
    <dbReference type="NCBI Taxonomy" id="41045"/>
    <lineage>
        <taxon>Eukaryota</taxon>
        <taxon>Sar</taxon>
        <taxon>Stramenopiles</taxon>
        <taxon>Oomycota</taxon>
        <taxon>Peronosporomycetes</taxon>
        <taxon>Pythiales</taxon>
        <taxon>Pythiaceae</taxon>
        <taxon>Pythium</taxon>
    </lineage>
</organism>
<keyword evidence="12" id="KW-1185">Reference proteome</keyword>
<evidence type="ECO:0000256" key="3">
    <source>
        <dbReference type="ARBA" id="ARBA00022927"/>
    </source>
</evidence>
<dbReference type="InterPro" id="IPR029071">
    <property type="entry name" value="Ubiquitin-like_domsf"/>
</dbReference>
<feature type="compositionally biased region" description="Polar residues" evidence="9">
    <location>
        <begin position="63"/>
        <end position="81"/>
    </location>
</feature>
<evidence type="ECO:0000256" key="6">
    <source>
        <dbReference type="ARBA" id="ARBA00023242"/>
    </source>
</evidence>
<protein>
    <recommendedName>
        <fullName evidence="7">Nuclear pore complex protein</fullName>
    </recommendedName>
</protein>
<comment type="subunit">
    <text evidence="7">Part of the nuclear pore complex (NPC).</text>
</comment>
<comment type="function">
    <text evidence="7">Functions as a component of the nuclear pore complex (NPC).</text>
</comment>
<keyword evidence="6 7" id="KW-0539">Nucleus</keyword>